<feature type="compositionally biased region" description="Basic residues" evidence="2">
    <location>
        <begin position="434"/>
        <end position="443"/>
    </location>
</feature>
<feature type="compositionally biased region" description="Acidic residues" evidence="2">
    <location>
        <begin position="104"/>
        <end position="129"/>
    </location>
</feature>
<dbReference type="InterPro" id="IPR007149">
    <property type="entry name" value="Leo1"/>
</dbReference>
<evidence type="ECO:0000313" key="3">
    <source>
        <dbReference type="EMBL" id="POY75262.1"/>
    </source>
</evidence>
<gene>
    <name evidence="3" type="ORF">BMF94_1632</name>
</gene>
<evidence type="ECO:0008006" key="5">
    <source>
        <dbReference type="Google" id="ProtNLM"/>
    </source>
</evidence>
<keyword evidence="1" id="KW-0175">Coiled coil</keyword>
<feature type="compositionally biased region" description="Acidic residues" evidence="2">
    <location>
        <begin position="505"/>
        <end position="519"/>
    </location>
</feature>
<name>A0A2S5BER7_9BASI</name>
<feature type="coiled-coil region" evidence="1">
    <location>
        <begin position="157"/>
        <end position="184"/>
    </location>
</feature>
<evidence type="ECO:0000313" key="4">
    <source>
        <dbReference type="Proteomes" id="UP000237144"/>
    </source>
</evidence>
<proteinExistence type="predicted"/>
<accession>A0A2S5BER7</accession>
<dbReference type="GO" id="GO:1990269">
    <property type="term" value="F:RNA polymerase II C-terminal domain phosphoserine binding"/>
    <property type="evidence" value="ECO:0007669"/>
    <property type="project" value="TreeGrafter"/>
</dbReference>
<dbReference type="STRING" id="741276.A0A2S5BER7"/>
<feature type="region of interest" description="Disordered" evidence="2">
    <location>
        <begin position="55"/>
        <end position="152"/>
    </location>
</feature>
<feature type="region of interest" description="Disordered" evidence="2">
    <location>
        <begin position="1"/>
        <end position="32"/>
    </location>
</feature>
<sequence length="569" mass="61983">MDPIMDTYDEAPLENQPNAVAPSGAEADAYGTAIPPELYPTAAVEEPAAANIIPGQSAADVVKHAGEEPDRADTQADQVDNSLPVPPQHIQDQADAHDQQATAADDDDDDDMGDDLFGDAGDDDDDMAAQDDQRLPTPPGAGPEPDDGLTPEERARRRALEYDEEELTGEMEQEREQMYQDEEKTYADVHLVNLPVPAGGKVWHARMPNFLEIRTKPFDSDEWDPKEEDLEANETDGTGEVKQRMVPDENVIRWRWTKDQLGEVVKQSNARIVRWSDGTLSLQLGAELFDMTLTLDHSAILTSATNSGLPVPPPVNSVTAGLTASSFDTSRGHGLTYLTARHNYSSREIVESHASVHGAVAFRPATLASQTHKRLAGMVAQRQLAAKGRSTKSAAMPELDPELQRQLNEKKKNEAAKKARRDAARAAGKPGRSGGRRAGAKKATKIEGLSDDDDDDEEDAAGEDDDEAYYGGASSSRRSQPKRGRGGPARDYSDDDDGFVAKSDEDMEMSDAVDEEIEAADAAAERLEQRRKERARKERGSDDDGDIGAADESQAAPRRRMVVESDEED</sequence>
<keyword evidence="4" id="KW-1185">Reference proteome</keyword>
<comment type="caution">
    <text evidence="3">The sequence shown here is derived from an EMBL/GenBank/DDBJ whole genome shotgun (WGS) entry which is preliminary data.</text>
</comment>
<feature type="compositionally biased region" description="Basic and acidic residues" evidence="2">
    <location>
        <begin position="61"/>
        <end position="74"/>
    </location>
</feature>
<dbReference type="OrthoDB" id="20844at2759"/>
<feature type="compositionally biased region" description="Basic and acidic residues" evidence="2">
    <location>
        <begin position="407"/>
        <end position="424"/>
    </location>
</feature>
<dbReference type="GO" id="GO:0032968">
    <property type="term" value="P:positive regulation of transcription elongation by RNA polymerase II"/>
    <property type="evidence" value="ECO:0007669"/>
    <property type="project" value="TreeGrafter"/>
</dbReference>
<evidence type="ECO:0000256" key="1">
    <source>
        <dbReference type="SAM" id="Coils"/>
    </source>
</evidence>
<dbReference type="GO" id="GO:0016593">
    <property type="term" value="C:Cdc73/Paf1 complex"/>
    <property type="evidence" value="ECO:0007669"/>
    <property type="project" value="InterPro"/>
</dbReference>
<dbReference type="AlphaFoldDB" id="A0A2S5BER7"/>
<dbReference type="PANTHER" id="PTHR23146">
    <property type="entry name" value="LEO1 PROTEIN"/>
    <property type="match status" value="1"/>
</dbReference>
<dbReference type="EMBL" id="PJQD01000018">
    <property type="protein sequence ID" value="POY75262.1"/>
    <property type="molecule type" value="Genomic_DNA"/>
</dbReference>
<dbReference type="Proteomes" id="UP000237144">
    <property type="component" value="Unassembled WGS sequence"/>
</dbReference>
<evidence type="ECO:0000256" key="2">
    <source>
        <dbReference type="SAM" id="MobiDB-lite"/>
    </source>
</evidence>
<reference evidence="3 4" key="1">
    <citation type="journal article" date="2018" name="Front. Microbiol.">
        <title>Prospects for Fungal Bioremediation of Acidic Radioactive Waste Sites: Characterization and Genome Sequence of Rhodotorula taiwanensis MD1149.</title>
        <authorList>
            <person name="Tkavc R."/>
            <person name="Matrosova V.Y."/>
            <person name="Grichenko O.E."/>
            <person name="Gostincar C."/>
            <person name="Volpe R.P."/>
            <person name="Klimenkova P."/>
            <person name="Gaidamakova E.K."/>
            <person name="Zhou C.E."/>
            <person name="Stewart B.J."/>
            <person name="Lyman M.G."/>
            <person name="Malfatti S.A."/>
            <person name="Rubinfeld B."/>
            <person name="Courtot M."/>
            <person name="Singh J."/>
            <person name="Dalgard C.L."/>
            <person name="Hamilton T."/>
            <person name="Frey K.G."/>
            <person name="Gunde-Cimerman N."/>
            <person name="Dugan L."/>
            <person name="Daly M.J."/>
        </authorList>
    </citation>
    <scope>NUCLEOTIDE SEQUENCE [LARGE SCALE GENOMIC DNA]</scope>
    <source>
        <strain evidence="3 4">MD1149</strain>
    </source>
</reference>
<protein>
    <recommendedName>
        <fullName evidence="5">Leo1-like protein</fullName>
    </recommendedName>
</protein>
<feature type="compositionally biased region" description="Basic and acidic residues" evidence="2">
    <location>
        <begin position="523"/>
        <end position="542"/>
    </location>
</feature>
<dbReference type="GO" id="GO:0006368">
    <property type="term" value="P:transcription elongation by RNA polymerase II"/>
    <property type="evidence" value="ECO:0007669"/>
    <property type="project" value="InterPro"/>
</dbReference>
<feature type="compositionally biased region" description="Acidic residues" evidence="2">
    <location>
        <begin position="449"/>
        <end position="468"/>
    </location>
</feature>
<dbReference type="Pfam" id="PF04004">
    <property type="entry name" value="Leo1"/>
    <property type="match status" value="1"/>
</dbReference>
<feature type="region of interest" description="Disordered" evidence="2">
    <location>
        <begin position="383"/>
        <end position="569"/>
    </location>
</feature>
<dbReference type="PANTHER" id="PTHR23146:SF0">
    <property type="entry name" value="RNA POLYMERASE-ASSOCIATED PROTEIN LEO1"/>
    <property type="match status" value="1"/>
</dbReference>
<organism evidence="3 4">
    <name type="scientific">Rhodotorula taiwanensis</name>
    <dbReference type="NCBI Taxonomy" id="741276"/>
    <lineage>
        <taxon>Eukaryota</taxon>
        <taxon>Fungi</taxon>
        <taxon>Dikarya</taxon>
        <taxon>Basidiomycota</taxon>
        <taxon>Pucciniomycotina</taxon>
        <taxon>Microbotryomycetes</taxon>
        <taxon>Sporidiobolales</taxon>
        <taxon>Sporidiobolaceae</taxon>
        <taxon>Rhodotorula</taxon>
    </lineage>
</organism>